<name>F4KVC4_HALH1</name>
<organism evidence="1 2">
    <name type="scientific">Haliscomenobacter hydrossis (strain ATCC 27775 / DSM 1100 / LMG 10767 / O)</name>
    <dbReference type="NCBI Taxonomy" id="760192"/>
    <lineage>
        <taxon>Bacteria</taxon>
        <taxon>Pseudomonadati</taxon>
        <taxon>Bacteroidota</taxon>
        <taxon>Saprospiria</taxon>
        <taxon>Saprospirales</taxon>
        <taxon>Haliscomenobacteraceae</taxon>
        <taxon>Haliscomenobacter</taxon>
    </lineage>
</organism>
<dbReference type="STRING" id="760192.Halhy_2374"/>
<dbReference type="OrthoDB" id="9800461at2"/>
<dbReference type="KEGG" id="hhy:Halhy_2374"/>
<dbReference type="Proteomes" id="UP000008461">
    <property type="component" value="Chromosome"/>
</dbReference>
<keyword evidence="2" id="KW-1185">Reference proteome</keyword>
<sequence length="151" mass="17442">MHQLLKKLNYKDQSPILLLNLPPELAAFEKYVQTVTKVVHNLDEVEKPQFALFFVTQLQEIEHIAQALQGRLEGDTILWFVYPKGTSKRYKCNFNRDTGWASLGSLGLEGVRMVAVNEDWSALRMRRVEYIKVLTRKFGTLSEEGKVKSEK</sequence>
<dbReference type="eggNOG" id="ENOG5032ZP2">
    <property type="taxonomic scope" value="Bacteria"/>
</dbReference>
<dbReference type="RefSeq" id="WP_013764799.1">
    <property type="nucleotide sequence ID" value="NC_015510.1"/>
</dbReference>
<protein>
    <recommendedName>
        <fullName evidence="3">DUF3052 domain-containing protein</fullName>
    </recommendedName>
</protein>
<dbReference type="AlphaFoldDB" id="F4KVC4"/>
<evidence type="ECO:0000313" key="1">
    <source>
        <dbReference type="EMBL" id="AEE50250.1"/>
    </source>
</evidence>
<reference evidence="1 2" key="1">
    <citation type="journal article" date="2011" name="Stand. Genomic Sci.">
        <title>Complete genome sequence of Haliscomenobacter hydrossis type strain (O).</title>
        <authorList>
            <consortium name="US DOE Joint Genome Institute (JGI-PGF)"/>
            <person name="Daligault H."/>
            <person name="Lapidus A."/>
            <person name="Zeytun A."/>
            <person name="Nolan M."/>
            <person name="Lucas S."/>
            <person name="Del Rio T.G."/>
            <person name="Tice H."/>
            <person name="Cheng J.F."/>
            <person name="Tapia R."/>
            <person name="Han C."/>
            <person name="Goodwin L."/>
            <person name="Pitluck S."/>
            <person name="Liolios K."/>
            <person name="Pagani I."/>
            <person name="Ivanova N."/>
            <person name="Huntemann M."/>
            <person name="Mavromatis K."/>
            <person name="Mikhailova N."/>
            <person name="Pati A."/>
            <person name="Chen A."/>
            <person name="Palaniappan K."/>
            <person name="Land M."/>
            <person name="Hauser L."/>
            <person name="Brambilla E.M."/>
            <person name="Rohde M."/>
            <person name="Verbarg S."/>
            <person name="Goker M."/>
            <person name="Bristow J."/>
            <person name="Eisen J.A."/>
            <person name="Markowitz V."/>
            <person name="Hugenholtz P."/>
            <person name="Kyrpides N.C."/>
            <person name="Klenk H.P."/>
            <person name="Woyke T."/>
        </authorList>
    </citation>
    <scope>NUCLEOTIDE SEQUENCE [LARGE SCALE GENOMIC DNA]</scope>
    <source>
        <strain evidence="2">ATCC 27775 / DSM 1100 / LMG 10767 / O</strain>
    </source>
</reference>
<dbReference type="HOGENOM" id="CLU_129221_2_0_10"/>
<dbReference type="EMBL" id="CP002691">
    <property type="protein sequence ID" value="AEE50250.1"/>
    <property type="molecule type" value="Genomic_DNA"/>
</dbReference>
<evidence type="ECO:0000313" key="2">
    <source>
        <dbReference type="Proteomes" id="UP000008461"/>
    </source>
</evidence>
<accession>F4KVC4</accession>
<evidence type="ECO:0008006" key="3">
    <source>
        <dbReference type="Google" id="ProtNLM"/>
    </source>
</evidence>
<reference key="2">
    <citation type="submission" date="2011-04" db="EMBL/GenBank/DDBJ databases">
        <title>Complete sequence of chromosome of Haliscomenobacter hydrossis DSM 1100.</title>
        <authorList>
            <consortium name="US DOE Joint Genome Institute (JGI-PGF)"/>
            <person name="Lucas S."/>
            <person name="Han J."/>
            <person name="Lapidus A."/>
            <person name="Bruce D."/>
            <person name="Goodwin L."/>
            <person name="Pitluck S."/>
            <person name="Peters L."/>
            <person name="Kyrpides N."/>
            <person name="Mavromatis K."/>
            <person name="Ivanova N."/>
            <person name="Ovchinnikova G."/>
            <person name="Pagani I."/>
            <person name="Daligault H."/>
            <person name="Detter J.C."/>
            <person name="Han C."/>
            <person name="Land M."/>
            <person name="Hauser L."/>
            <person name="Markowitz V."/>
            <person name="Cheng J.-F."/>
            <person name="Hugenholtz P."/>
            <person name="Woyke T."/>
            <person name="Wu D."/>
            <person name="Verbarg S."/>
            <person name="Frueling A."/>
            <person name="Brambilla E."/>
            <person name="Klenk H.-P."/>
            <person name="Eisen J.A."/>
        </authorList>
    </citation>
    <scope>NUCLEOTIDE SEQUENCE</scope>
    <source>
        <strain>DSM 1100</strain>
    </source>
</reference>
<proteinExistence type="predicted"/>
<gene>
    <name evidence="1" type="ordered locus">Halhy_2374</name>
</gene>